<evidence type="ECO:0000256" key="14">
    <source>
        <dbReference type="PROSITE-ProRule" id="PRU00502"/>
    </source>
</evidence>
<evidence type="ECO:0000256" key="13">
    <source>
        <dbReference type="ARBA" id="ARBA00023242"/>
    </source>
</evidence>
<keyword evidence="8" id="KW-0378">Hydrolase</keyword>
<comment type="caution">
    <text evidence="16">The sequence shown here is derived from an EMBL/GenBank/DDBJ whole genome shotgun (WGS) entry which is preliminary data.</text>
</comment>
<dbReference type="FunFam" id="3.30.40.10:FF:000342">
    <property type="entry name" value="Histone deacetylase 6"/>
    <property type="match status" value="1"/>
</dbReference>
<comment type="cofactor">
    <cofactor evidence="1">
        <name>Zn(2+)</name>
        <dbReference type="ChEBI" id="CHEBI:29105"/>
    </cofactor>
</comment>
<dbReference type="GO" id="GO:0005634">
    <property type="term" value="C:nucleus"/>
    <property type="evidence" value="ECO:0007669"/>
    <property type="project" value="UniProtKB-SubCell"/>
</dbReference>
<dbReference type="SUPFAM" id="SSF57850">
    <property type="entry name" value="RING/U-box"/>
    <property type="match status" value="1"/>
</dbReference>
<evidence type="ECO:0000256" key="1">
    <source>
        <dbReference type="ARBA" id="ARBA00001947"/>
    </source>
</evidence>
<keyword evidence="17" id="KW-1185">Reference proteome</keyword>
<reference evidence="16" key="1">
    <citation type="submission" date="2023-01" db="EMBL/GenBank/DDBJ databases">
        <title>Genome assembly of the deep-sea coral Lophelia pertusa.</title>
        <authorList>
            <person name="Herrera S."/>
            <person name="Cordes E."/>
        </authorList>
    </citation>
    <scope>NUCLEOTIDE SEQUENCE</scope>
    <source>
        <strain evidence="16">USNM1676648</strain>
        <tissue evidence="16">Polyp</tissue>
    </source>
</reference>
<evidence type="ECO:0000256" key="4">
    <source>
        <dbReference type="ARBA" id="ARBA00022491"/>
    </source>
</evidence>
<evidence type="ECO:0000256" key="3">
    <source>
        <dbReference type="ARBA" id="ARBA00007738"/>
    </source>
</evidence>
<dbReference type="GO" id="GO:0006325">
    <property type="term" value="P:chromatin organization"/>
    <property type="evidence" value="ECO:0007669"/>
    <property type="project" value="UniProtKB-KW"/>
</dbReference>
<dbReference type="SMART" id="SM00290">
    <property type="entry name" value="ZnF_UBP"/>
    <property type="match status" value="1"/>
</dbReference>
<evidence type="ECO:0000256" key="8">
    <source>
        <dbReference type="ARBA" id="ARBA00022801"/>
    </source>
</evidence>
<dbReference type="PANTHER" id="PTHR47665:SF1">
    <property type="entry name" value="HISTONE DEACETYLASE-LIKE PROTEIN"/>
    <property type="match status" value="1"/>
</dbReference>
<keyword evidence="12" id="KW-0804">Transcription</keyword>
<keyword evidence="13" id="KW-0539">Nucleus</keyword>
<evidence type="ECO:0000256" key="2">
    <source>
        <dbReference type="ARBA" id="ARBA00004123"/>
    </source>
</evidence>
<keyword evidence="5" id="KW-0479">Metal-binding</keyword>
<accession>A0A9X0CFN2</accession>
<evidence type="ECO:0000313" key="17">
    <source>
        <dbReference type="Proteomes" id="UP001163046"/>
    </source>
</evidence>
<evidence type="ECO:0000256" key="12">
    <source>
        <dbReference type="ARBA" id="ARBA00023163"/>
    </source>
</evidence>
<dbReference type="EMBL" id="MU827783">
    <property type="protein sequence ID" value="KAJ7336063.1"/>
    <property type="molecule type" value="Genomic_DNA"/>
</dbReference>
<keyword evidence="10" id="KW-0156">Chromatin regulator</keyword>
<keyword evidence="4" id="KW-0678">Repressor</keyword>
<gene>
    <name evidence="16" type="ORF">OS493_013440</name>
</gene>
<dbReference type="PROSITE" id="PS50271">
    <property type="entry name" value="ZF_UBP"/>
    <property type="match status" value="1"/>
</dbReference>
<evidence type="ECO:0000256" key="6">
    <source>
        <dbReference type="ARBA" id="ARBA00022737"/>
    </source>
</evidence>
<evidence type="ECO:0000256" key="10">
    <source>
        <dbReference type="ARBA" id="ARBA00022853"/>
    </source>
</evidence>
<dbReference type="InterPro" id="IPR013083">
    <property type="entry name" value="Znf_RING/FYVE/PHD"/>
</dbReference>
<protein>
    <recommendedName>
        <fullName evidence="15">UBP-type domain-containing protein</fullName>
    </recommendedName>
</protein>
<dbReference type="OrthoDB" id="424012at2759"/>
<comment type="subcellular location">
    <subcellularLocation>
        <location evidence="2">Nucleus</location>
    </subcellularLocation>
</comment>
<name>A0A9X0CFN2_9CNID</name>
<keyword evidence="9" id="KW-0862">Zinc</keyword>
<feature type="domain" description="UBP-type" evidence="15">
    <location>
        <begin position="20"/>
        <end position="118"/>
    </location>
</feature>
<dbReference type="AlphaFoldDB" id="A0A9X0CFN2"/>
<keyword evidence="7 14" id="KW-0863">Zinc-finger</keyword>
<dbReference type="Pfam" id="PF02148">
    <property type="entry name" value="zf-UBP"/>
    <property type="match status" value="1"/>
</dbReference>
<dbReference type="InterPro" id="IPR001607">
    <property type="entry name" value="Znf_UBP"/>
</dbReference>
<proteinExistence type="inferred from homology"/>
<evidence type="ECO:0000256" key="5">
    <source>
        <dbReference type="ARBA" id="ARBA00022723"/>
    </source>
</evidence>
<evidence type="ECO:0000256" key="7">
    <source>
        <dbReference type="ARBA" id="ARBA00022771"/>
    </source>
</evidence>
<dbReference type="Gene3D" id="3.30.40.10">
    <property type="entry name" value="Zinc/RING finger domain, C3HC4 (zinc finger)"/>
    <property type="match status" value="1"/>
</dbReference>
<keyword evidence="11" id="KW-0805">Transcription regulation</keyword>
<dbReference type="GO" id="GO:0016787">
    <property type="term" value="F:hydrolase activity"/>
    <property type="evidence" value="ECO:0007669"/>
    <property type="project" value="UniProtKB-KW"/>
</dbReference>
<comment type="similarity">
    <text evidence="3">Belongs to the histone deacetylase family. HD type 2 subfamily.</text>
</comment>
<evidence type="ECO:0000256" key="9">
    <source>
        <dbReference type="ARBA" id="ARBA00022833"/>
    </source>
</evidence>
<evidence type="ECO:0000259" key="15">
    <source>
        <dbReference type="PROSITE" id="PS50271"/>
    </source>
</evidence>
<evidence type="ECO:0000256" key="11">
    <source>
        <dbReference type="ARBA" id="ARBA00023015"/>
    </source>
</evidence>
<dbReference type="Proteomes" id="UP001163046">
    <property type="component" value="Unassembled WGS sequence"/>
</dbReference>
<keyword evidence="6" id="KW-0677">Repeat</keyword>
<dbReference type="GO" id="GO:0008270">
    <property type="term" value="F:zinc ion binding"/>
    <property type="evidence" value="ECO:0007669"/>
    <property type="project" value="UniProtKB-KW"/>
</dbReference>
<organism evidence="16 17">
    <name type="scientific">Desmophyllum pertusum</name>
    <dbReference type="NCBI Taxonomy" id="174260"/>
    <lineage>
        <taxon>Eukaryota</taxon>
        <taxon>Metazoa</taxon>
        <taxon>Cnidaria</taxon>
        <taxon>Anthozoa</taxon>
        <taxon>Hexacorallia</taxon>
        <taxon>Scleractinia</taxon>
        <taxon>Caryophylliina</taxon>
        <taxon>Caryophylliidae</taxon>
        <taxon>Desmophyllum</taxon>
    </lineage>
</organism>
<dbReference type="PANTHER" id="PTHR47665">
    <property type="entry name" value="HISTONE DEACETYLASE-LIKE PROTEIN"/>
    <property type="match status" value="1"/>
</dbReference>
<sequence>MATGGSVPAESTGFAVEPKKDCPHVQSLRSVSTLHVDLSKPCGSCDNIGENWLCLVCSSVYCSRYVNSHMVEHNSQSGHVVVLSFSDMSVWCYGCDSYIASPLLQPIIKAAELAKFEGNK</sequence>
<evidence type="ECO:0000313" key="16">
    <source>
        <dbReference type="EMBL" id="KAJ7336063.1"/>
    </source>
</evidence>